<proteinExistence type="predicted"/>
<dbReference type="EMBL" id="HACG01019132">
    <property type="protein sequence ID" value="CEK65997.1"/>
    <property type="molecule type" value="Transcribed_RNA"/>
</dbReference>
<sequence length="50" mass="5560">LRCSERDDKSQHQGTRVDQIPSLSQSGGVDNMLQHCSLANQIGMEECQKT</sequence>
<evidence type="ECO:0000313" key="2">
    <source>
        <dbReference type="EMBL" id="CEK65997.1"/>
    </source>
</evidence>
<name>A0A0B6ZC49_9EUPU</name>
<evidence type="ECO:0000256" key="1">
    <source>
        <dbReference type="SAM" id="MobiDB-lite"/>
    </source>
</evidence>
<accession>A0A0B6ZC49</accession>
<reference evidence="2" key="1">
    <citation type="submission" date="2014-12" db="EMBL/GenBank/DDBJ databases">
        <title>Insight into the proteome of Arion vulgaris.</title>
        <authorList>
            <person name="Aradska J."/>
            <person name="Bulat T."/>
            <person name="Smidak R."/>
            <person name="Sarate P."/>
            <person name="Gangsoo J."/>
            <person name="Sialana F."/>
            <person name="Bilban M."/>
            <person name="Lubec G."/>
        </authorList>
    </citation>
    <scope>NUCLEOTIDE SEQUENCE</scope>
    <source>
        <tissue evidence="2">Skin</tissue>
    </source>
</reference>
<feature type="region of interest" description="Disordered" evidence="1">
    <location>
        <begin position="1"/>
        <end position="30"/>
    </location>
</feature>
<feature type="compositionally biased region" description="Basic and acidic residues" evidence="1">
    <location>
        <begin position="1"/>
        <end position="11"/>
    </location>
</feature>
<protein>
    <submittedName>
        <fullName evidence="2">Uncharacterized protein</fullName>
    </submittedName>
</protein>
<dbReference type="AlphaFoldDB" id="A0A0B6ZC49"/>
<organism evidence="2">
    <name type="scientific">Arion vulgaris</name>
    <dbReference type="NCBI Taxonomy" id="1028688"/>
    <lineage>
        <taxon>Eukaryota</taxon>
        <taxon>Metazoa</taxon>
        <taxon>Spiralia</taxon>
        <taxon>Lophotrochozoa</taxon>
        <taxon>Mollusca</taxon>
        <taxon>Gastropoda</taxon>
        <taxon>Heterobranchia</taxon>
        <taxon>Euthyneura</taxon>
        <taxon>Panpulmonata</taxon>
        <taxon>Eupulmonata</taxon>
        <taxon>Stylommatophora</taxon>
        <taxon>Helicina</taxon>
        <taxon>Arionoidea</taxon>
        <taxon>Arionidae</taxon>
        <taxon>Arion</taxon>
    </lineage>
</organism>
<feature type="non-terminal residue" evidence="2">
    <location>
        <position position="1"/>
    </location>
</feature>
<feature type="compositionally biased region" description="Polar residues" evidence="1">
    <location>
        <begin position="12"/>
        <end position="28"/>
    </location>
</feature>
<gene>
    <name evidence="2" type="primary">ORF56959</name>
</gene>